<evidence type="ECO:0000256" key="2">
    <source>
        <dbReference type="ARBA" id="ARBA00023180"/>
    </source>
</evidence>
<feature type="domain" description="Apple" evidence="6">
    <location>
        <begin position="336"/>
        <end position="412"/>
    </location>
</feature>
<dbReference type="PIRSF" id="PIRSF002686">
    <property type="entry name" value="SLG"/>
    <property type="match status" value="1"/>
</dbReference>
<accession>A0A7N0T6M8</accession>
<evidence type="ECO:0000313" key="7">
    <source>
        <dbReference type="EnsemblPlants" id="Kaladp0024s0426.1.v1.1"/>
    </source>
</evidence>
<dbReference type="OMA" id="CAYYCIY"/>
<evidence type="ECO:0000259" key="5">
    <source>
        <dbReference type="PROSITE" id="PS50927"/>
    </source>
</evidence>
<dbReference type="SMART" id="SM00108">
    <property type="entry name" value="B_lectin"/>
    <property type="match status" value="1"/>
</dbReference>
<dbReference type="EnsemblPlants" id="Kaladp0024s0426.1.v1.1">
    <property type="protein sequence ID" value="Kaladp0024s0426.1.v1.1"/>
    <property type="gene ID" value="Kaladp0024s0426.v1.1"/>
</dbReference>
<keyword evidence="3" id="KW-1133">Transmembrane helix</keyword>
<keyword evidence="2" id="KW-0325">Glycoprotein</keyword>
<dbReference type="PROSITE" id="PS50927">
    <property type="entry name" value="BULB_LECTIN"/>
    <property type="match status" value="1"/>
</dbReference>
<name>A0A7N0T6M8_KALFE</name>
<keyword evidence="3" id="KW-0472">Membrane</keyword>
<dbReference type="SUPFAM" id="SSF51110">
    <property type="entry name" value="alpha-D-mannose-specific plant lectins"/>
    <property type="match status" value="1"/>
</dbReference>
<evidence type="ECO:0000313" key="8">
    <source>
        <dbReference type="Proteomes" id="UP000594263"/>
    </source>
</evidence>
<dbReference type="InterPro" id="IPR036426">
    <property type="entry name" value="Bulb-type_lectin_dom_sf"/>
</dbReference>
<reference evidence="7" key="1">
    <citation type="submission" date="2021-01" db="UniProtKB">
        <authorList>
            <consortium name="EnsemblPlants"/>
        </authorList>
    </citation>
    <scope>IDENTIFICATION</scope>
</reference>
<dbReference type="PANTHER" id="PTHR47976:SF120">
    <property type="entry name" value="G-TYPE LECTIN S-RECEPTOR-LIKE SERINE_THREONINE-PROTEIN KINASE SD2-5"/>
    <property type="match status" value="1"/>
</dbReference>
<dbReference type="PANTHER" id="PTHR47976">
    <property type="entry name" value="G-TYPE LECTIN S-RECEPTOR-LIKE SERINE/THREONINE-PROTEIN KINASE SD2-5"/>
    <property type="match status" value="1"/>
</dbReference>
<dbReference type="InterPro" id="IPR003609">
    <property type="entry name" value="Pan_app"/>
</dbReference>
<dbReference type="InterPro" id="IPR035446">
    <property type="entry name" value="SLSG/EP1"/>
</dbReference>
<keyword evidence="1 4" id="KW-0732">Signal</keyword>
<keyword evidence="8" id="KW-1185">Reference proteome</keyword>
<dbReference type="InterPro" id="IPR051343">
    <property type="entry name" value="G-type_lectin_kinases/EP1-like"/>
</dbReference>
<keyword evidence="3" id="KW-0812">Transmembrane</keyword>
<evidence type="ECO:0000256" key="3">
    <source>
        <dbReference type="SAM" id="Phobius"/>
    </source>
</evidence>
<dbReference type="Proteomes" id="UP000594263">
    <property type="component" value="Unplaced"/>
</dbReference>
<evidence type="ECO:0000259" key="6">
    <source>
        <dbReference type="PROSITE" id="PS50948"/>
    </source>
</evidence>
<protein>
    <recommendedName>
        <fullName evidence="9">Bulb-type lectin domain-containing protein</fullName>
    </recommendedName>
</protein>
<feature type="domain" description="Bulb-type lectin" evidence="5">
    <location>
        <begin position="42"/>
        <end position="160"/>
    </location>
</feature>
<dbReference type="Pfam" id="PF01453">
    <property type="entry name" value="B_lectin"/>
    <property type="match status" value="1"/>
</dbReference>
<feature type="transmembrane region" description="Helical" evidence="3">
    <location>
        <begin position="428"/>
        <end position="453"/>
    </location>
</feature>
<dbReference type="Gramene" id="Kaladp0024s0426.1.v1.1">
    <property type="protein sequence ID" value="Kaladp0024s0426.1.v1.1"/>
    <property type="gene ID" value="Kaladp0024s0426.v1.1"/>
</dbReference>
<feature type="chain" id="PRO_5029879436" description="Bulb-type lectin domain-containing protein" evidence="4">
    <location>
        <begin position="24"/>
        <end position="469"/>
    </location>
</feature>
<evidence type="ECO:0000256" key="4">
    <source>
        <dbReference type="SAM" id="SignalP"/>
    </source>
</evidence>
<dbReference type="PROSITE" id="PS50948">
    <property type="entry name" value="PAN"/>
    <property type="match status" value="1"/>
</dbReference>
<dbReference type="InterPro" id="IPR001480">
    <property type="entry name" value="Bulb-type_lectin_dom"/>
</dbReference>
<evidence type="ECO:0000256" key="1">
    <source>
        <dbReference type="ARBA" id="ARBA00022729"/>
    </source>
</evidence>
<dbReference type="Gene3D" id="2.90.10.10">
    <property type="entry name" value="Bulb-type lectin domain"/>
    <property type="match status" value="1"/>
</dbReference>
<proteinExistence type="predicted"/>
<dbReference type="AlphaFoldDB" id="A0A7N0T6M8"/>
<evidence type="ECO:0008006" key="9">
    <source>
        <dbReference type="Google" id="ProtNLM"/>
    </source>
</evidence>
<feature type="signal peptide" evidence="4">
    <location>
        <begin position="1"/>
        <end position="23"/>
    </location>
</feature>
<sequence>MNLLIPFLFLLCHLLLLPPYATSISAADNYQITVQVPGQFCAGFVGRAFLLETNGTSLPHFKAALSVESTLDGRYACSLDVFIGDVKVWSSGHFSPFYASDRCYLELTDGGDLRLKQGPNGQVGWRSGTNGQGVERLELLPSGNLVLLDAKRNIKWQSFNFPTNVMLRGQRLNVATRLTAPFSSNSSSIYSFEIQSSKLALYLNSNKSKYSYWEFKPPRSKNISFIQLGNQGLEIFDQNFKQFDQIWSSGVRDRDMRYLSVSNRTGNLGLYYYSPGSGKFEASIEALNETCELPSACKPYQVCTLSSSCSCIGLLAHGAAKSDCSYDDEASDGAFCNLKRYEMFELVGVESIFRYEPNKVNLSKDECGSLCMSDCRCKAVFYNVGECFLYETGRGIRQAEARKGVSYLIKLKKGASRRNGSFWGLKKWALVLIGVVDGLVLVIVFGGFGYYVIRKRRKNLAGSDTQMPS</sequence>
<organism evidence="7 8">
    <name type="scientific">Kalanchoe fedtschenkoi</name>
    <name type="common">Lavender scallops</name>
    <name type="synonym">South American air plant</name>
    <dbReference type="NCBI Taxonomy" id="63787"/>
    <lineage>
        <taxon>Eukaryota</taxon>
        <taxon>Viridiplantae</taxon>
        <taxon>Streptophyta</taxon>
        <taxon>Embryophyta</taxon>
        <taxon>Tracheophyta</taxon>
        <taxon>Spermatophyta</taxon>
        <taxon>Magnoliopsida</taxon>
        <taxon>eudicotyledons</taxon>
        <taxon>Gunneridae</taxon>
        <taxon>Pentapetalae</taxon>
        <taxon>Saxifragales</taxon>
        <taxon>Crassulaceae</taxon>
        <taxon>Kalanchoe</taxon>
    </lineage>
</organism>